<dbReference type="InterPro" id="IPR050406">
    <property type="entry name" value="FGGY_Carb_Kinase"/>
</dbReference>
<dbReference type="EMBL" id="AZFF01000011">
    <property type="protein sequence ID" value="KRL54045.1"/>
    <property type="molecule type" value="Genomic_DNA"/>
</dbReference>
<comment type="similarity">
    <text evidence="1">Belongs to the FGGY kinase family.</text>
</comment>
<comment type="caution">
    <text evidence="6">The sequence shown here is derived from an EMBL/GenBank/DDBJ whole genome shotgun (WGS) entry which is preliminary data.</text>
</comment>
<dbReference type="SUPFAM" id="SSF53067">
    <property type="entry name" value="Actin-like ATPase domain"/>
    <property type="match status" value="2"/>
</dbReference>
<dbReference type="InterPro" id="IPR043129">
    <property type="entry name" value="ATPase_NBD"/>
</dbReference>
<dbReference type="Pfam" id="PF02782">
    <property type="entry name" value="FGGY_C"/>
    <property type="match status" value="1"/>
</dbReference>
<dbReference type="GO" id="GO:0005975">
    <property type="term" value="P:carbohydrate metabolic process"/>
    <property type="evidence" value="ECO:0007669"/>
    <property type="project" value="InterPro"/>
</dbReference>
<dbReference type="eggNOG" id="COG1070">
    <property type="taxonomic scope" value="Bacteria"/>
</dbReference>
<dbReference type="InterPro" id="IPR018485">
    <property type="entry name" value="FGGY_C"/>
</dbReference>
<evidence type="ECO:0000313" key="6">
    <source>
        <dbReference type="EMBL" id="KRL54045.1"/>
    </source>
</evidence>
<dbReference type="GO" id="GO:0016301">
    <property type="term" value="F:kinase activity"/>
    <property type="evidence" value="ECO:0007669"/>
    <property type="project" value="UniProtKB-KW"/>
</dbReference>
<keyword evidence="2" id="KW-0808">Transferase</keyword>
<dbReference type="PATRIC" id="fig|1114972.6.peg.631"/>
<dbReference type="AlphaFoldDB" id="A0A0R1RA52"/>
<keyword evidence="7" id="KW-1185">Reference proteome</keyword>
<evidence type="ECO:0000259" key="5">
    <source>
        <dbReference type="Pfam" id="PF02782"/>
    </source>
</evidence>
<evidence type="ECO:0000256" key="2">
    <source>
        <dbReference type="ARBA" id="ARBA00022679"/>
    </source>
</evidence>
<dbReference type="PANTHER" id="PTHR43095">
    <property type="entry name" value="SUGAR KINASE"/>
    <property type="match status" value="1"/>
</dbReference>
<dbReference type="STRING" id="1114972.FD35_GL000631"/>
<reference evidence="6 7" key="1">
    <citation type="journal article" date="2015" name="Genome Announc.">
        <title>Expanding the biotechnology potential of lactobacilli through comparative genomics of 213 strains and associated genera.</title>
        <authorList>
            <person name="Sun Z."/>
            <person name="Harris H.M."/>
            <person name="McCann A."/>
            <person name="Guo C."/>
            <person name="Argimon S."/>
            <person name="Zhang W."/>
            <person name="Yang X."/>
            <person name="Jeffery I.B."/>
            <person name="Cooney J.C."/>
            <person name="Kagawa T.F."/>
            <person name="Liu W."/>
            <person name="Song Y."/>
            <person name="Salvetti E."/>
            <person name="Wrobel A."/>
            <person name="Rasinkangas P."/>
            <person name="Parkhill J."/>
            <person name="Rea M.C."/>
            <person name="O'Sullivan O."/>
            <person name="Ritari J."/>
            <person name="Douillard F.P."/>
            <person name="Paul Ross R."/>
            <person name="Yang R."/>
            <person name="Briner A.E."/>
            <person name="Felis G.E."/>
            <person name="de Vos W.M."/>
            <person name="Barrangou R."/>
            <person name="Klaenhammer T.R."/>
            <person name="Caufield P.W."/>
            <person name="Cui Y."/>
            <person name="Zhang H."/>
            <person name="O'Toole P.W."/>
        </authorList>
    </citation>
    <scope>NUCLEOTIDE SEQUENCE [LARGE SCALE GENOMIC DNA]</scope>
    <source>
        <strain evidence="6 7">DSM 15814</strain>
    </source>
</reference>
<evidence type="ECO:0000313" key="7">
    <source>
        <dbReference type="Proteomes" id="UP000051999"/>
    </source>
</evidence>
<dbReference type="InterPro" id="IPR018484">
    <property type="entry name" value="FGGY_N"/>
</dbReference>
<dbReference type="PANTHER" id="PTHR43095:SF5">
    <property type="entry name" value="XYLULOSE KINASE"/>
    <property type="match status" value="1"/>
</dbReference>
<feature type="domain" description="Carbohydrate kinase FGGY N-terminal" evidence="4">
    <location>
        <begin position="38"/>
        <end position="263"/>
    </location>
</feature>
<sequence length="558" mass="60688">MVVDKNENVLFYFLNLYLEDVHMNLVETSQAVKSGDVSLGIELGSTRIKAVLVTHDFQTIASGSYVWENQFVDGVWTYPLEQVWTGIQASYTQMVAEVQSKYHSPLTKIGSIGVSAMMHGYLAFDQAGKQLVPFRTWRNNITGQAADELTALFSFNIPQRWSIAHLYQAILNDEPHVKDIDFITTLAGYVHWQLSGKRVLGVGDASGVFPIDEKTGTYSEAMLEAFNTQDAVKRYSWNTKDILPAVLPAGQQAGTLTNDGAKLLDASGNLQAGSVMAPPEGDAGTGMVGTNSVRKRTGNISVGTSAFSMVVLDQPLKAVHRDIDMVMTPTGAPVAMVHINNCSSDINAWANLFSEFAAKLGVDLKPDRLYETLFLQATHSDPDVGGLVNYSYLSGENITKMSAGRPLFVRTPKSNFTLANFMATQLYAAFAPLKIGMDILTNEENIKTDVMIAQGGLFKTPVIGQQILANALNTPITVMSTAGEGGPWGMAVLAIYALPGENEDSLEDFLDRKVFANPESMTLSPEPDGVKGYQQFIENYQAGLPVEGAAIDDIPERK</sequence>
<dbReference type="Proteomes" id="UP000051999">
    <property type="component" value="Unassembled WGS sequence"/>
</dbReference>
<proteinExistence type="inferred from homology"/>
<protein>
    <submittedName>
        <fullName evidence="6">L-ribulokinase</fullName>
    </submittedName>
</protein>
<evidence type="ECO:0000256" key="3">
    <source>
        <dbReference type="ARBA" id="ARBA00022777"/>
    </source>
</evidence>
<dbReference type="CDD" id="cd07809">
    <property type="entry name" value="ASKHA_NBD_FGGY_BaXK-like"/>
    <property type="match status" value="1"/>
</dbReference>
<name>A0A0R1RA52_9LACO</name>
<keyword evidence="3 6" id="KW-0418">Kinase</keyword>
<gene>
    <name evidence="6" type="ORF">FD35_GL000631</name>
</gene>
<accession>A0A0R1RA52</accession>
<feature type="domain" description="Carbohydrate kinase FGGY C-terminal" evidence="5">
    <location>
        <begin position="299"/>
        <end position="498"/>
    </location>
</feature>
<evidence type="ECO:0000256" key="1">
    <source>
        <dbReference type="ARBA" id="ARBA00009156"/>
    </source>
</evidence>
<organism evidence="6 7">
    <name type="scientific">Furfurilactobacillus rossiae DSM 15814</name>
    <dbReference type="NCBI Taxonomy" id="1114972"/>
    <lineage>
        <taxon>Bacteria</taxon>
        <taxon>Bacillati</taxon>
        <taxon>Bacillota</taxon>
        <taxon>Bacilli</taxon>
        <taxon>Lactobacillales</taxon>
        <taxon>Lactobacillaceae</taxon>
        <taxon>Furfurilactobacillus</taxon>
    </lineage>
</organism>
<dbReference type="Pfam" id="PF00370">
    <property type="entry name" value="FGGY_N"/>
    <property type="match status" value="1"/>
</dbReference>
<evidence type="ECO:0000259" key="4">
    <source>
        <dbReference type="Pfam" id="PF00370"/>
    </source>
</evidence>
<dbReference type="Gene3D" id="3.30.420.40">
    <property type="match status" value="2"/>
</dbReference>